<protein>
    <submittedName>
        <fullName evidence="1">Uncharacterized protein</fullName>
    </submittedName>
</protein>
<proteinExistence type="predicted"/>
<gene>
    <name evidence="1" type="ORF">ACETIH_10570</name>
</gene>
<reference evidence="1 2" key="1">
    <citation type="submission" date="2024-09" db="EMBL/GenBank/DDBJ databases">
        <title>Nodulacao em especies de Leguminosae Basais da Amazonia e Caracterizacao dos Rizobios e Bacterias Associadas aos Nodulos.</title>
        <authorList>
            <person name="Jambeiro I.C.A."/>
            <person name="Lopes I.S."/>
            <person name="Aguiar E.R.G.R."/>
            <person name="Santos A.F.J."/>
            <person name="Dos Santos J.M.F."/>
            <person name="Gross E."/>
        </authorList>
    </citation>
    <scope>NUCLEOTIDE SEQUENCE [LARGE SCALE GENOMIC DNA]</scope>
    <source>
        <strain evidence="1 2">BRUESC1165</strain>
    </source>
</reference>
<organism evidence="1 2">
    <name type="scientific">Microvirga arabica</name>
    <dbReference type="NCBI Taxonomy" id="1128671"/>
    <lineage>
        <taxon>Bacteria</taxon>
        <taxon>Pseudomonadati</taxon>
        <taxon>Pseudomonadota</taxon>
        <taxon>Alphaproteobacteria</taxon>
        <taxon>Hyphomicrobiales</taxon>
        <taxon>Methylobacteriaceae</taxon>
        <taxon>Microvirga</taxon>
    </lineage>
</organism>
<dbReference type="EMBL" id="JBHOMY010000026">
    <property type="protein sequence ID" value="MFC1457155.1"/>
    <property type="molecule type" value="Genomic_DNA"/>
</dbReference>
<name>A0ABV6Y7B3_9HYPH</name>
<sequence>MGSVSDLSDMVSLNPQPLPPKALFSIMLAEEVVNHVSRLQDITDIAGQSSSPAQDYMARFVDDIELCPPYRKWPFPPPKRGETLFDPVDIVTMGVAFTHLAETVPDERLRGDIQGMGARLMEKGTARV</sequence>
<keyword evidence="2" id="KW-1185">Reference proteome</keyword>
<comment type="caution">
    <text evidence="1">The sequence shown here is derived from an EMBL/GenBank/DDBJ whole genome shotgun (WGS) entry which is preliminary data.</text>
</comment>
<dbReference type="RefSeq" id="WP_377029663.1">
    <property type="nucleotide sequence ID" value="NZ_JBHOMY010000026.1"/>
</dbReference>
<evidence type="ECO:0000313" key="2">
    <source>
        <dbReference type="Proteomes" id="UP001593940"/>
    </source>
</evidence>
<evidence type="ECO:0000313" key="1">
    <source>
        <dbReference type="EMBL" id="MFC1457155.1"/>
    </source>
</evidence>
<dbReference type="Proteomes" id="UP001593940">
    <property type="component" value="Unassembled WGS sequence"/>
</dbReference>
<accession>A0ABV6Y7B3</accession>